<evidence type="ECO:0000259" key="3">
    <source>
        <dbReference type="PROSITE" id="PS51740"/>
    </source>
</evidence>
<dbReference type="GO" id="GO:0003677">
    <property type="term" value="F:DNA binding"/>
    <property type="evidence" value="ECO:0007669"/>
    <property type="project" value="UniProtKB-UniRule"/>
</dbReference>
<dbReference type="InterPro" id="IPR007159">
    <property type="entry name" value="SpoVT-AbrB_dom"/>
</dbReference>
<dbReference type="PROSITE" id="PS51740">
    <property type="entry name" value="SPOVT_ABRB"/>
    <property type="match status" value="1"/>
</dbReference>
<accession>A0A6N1B117</accession>
<dbReference type="AlphaFoldDB" id="A0A6N1B117"/>
<name>A0A6N1B117_9PROT</name>
<evidence type="ECO:0000313" key="5">
    <source>
        <dbReference type="Proteomes" id="UP000509702"/>
    </source>
</evidence>
<reference evidence="4 5" key="1">
    <citation type="submission" date="2020-06" db="EMBL/GenBank/DDBJ databases">
        <title>Complete genome of Azosprillum oryzae KACC14407.</title>
        <authorList>
            <person name="Kim M."/>
            <person name="Park Y.-J."/>
            <person name="Shin J.-H."/>
        </authorList>
    </citation>
    <scope>NUCLEOTIDE SEQUENCE [LARGE SCALE GENOMIC DNA]</scope>
    <source>
        <strain evidence="4 5">KACC 14407</strain>
        <plasmid evidence="4 5">unnamed5</plasmid>
    </source>
</reference>
<keyword evidence="4" id="KW-0614">Plasmid</keyword>
<feature type="domain" description="SpoVT-AbrB" evidence="3">
    <location>
        <begin position="12"/>
        <end position="52"/>
    </location>
</feature>
<comment type="similarity">
    <text evidence="1">Belongs to the VapB family.</text>
</comment>
<gene>
    <name evidence="4" type="ORF">HUE56_23425</name>
</gene>
<dbReference type="PANTHER" id="PTHR37550:SF1">
    <property type="entry name" value="SSL1300 PROTEIN"/>
    <property type="match status" value="1"/>
</dbReference>
<proteinExistence type="inferred from homology"/>
<dbReference type="Gene3D" id="2.10.260.10">
    <property type="match status" value="1"/>
</dbReference>
<geneLocation type="plasmid" evidence="4 5">
    <name>unnamed5</name>
</geneLocation>
<keyword evidence="5" id="KW-1185">Reference proteome</keyword>
<dbReference type="InterPro" id="IPR051734">
    <property type="entry name" value="VapB_TA_antitoxins"/>
</dbReference>
<dbReference type="RefSeq" id="WP_149201464.1">
    <property type="nucleotide sequence ID" value="NZ_BSOV01000034.1"/>
</dbReference>
<organism evidence="4 5">
    <name type="scientific">Azospirillum oryzae</name>
    <dbReference type="NCBI Taxonomy" id="286727"/>
    <lineage>
        <taxon>Bacteria</taxon>
        <taxon>Pseudomonadati</taxon>
        <taxon>Pseudomonadota</taxon>
        <taxon>Alphaproteobacteria</taxon>
        <taxon>Rhodospirillales</taxon>
        <taxon>Azospirillaceae</taxon>
        <taxon>Azospirillum</taxon>
    </lineage>
</organism>
<dbReference type="SUPFAM" id="SSF89447">
    <property type="entry name" value="AbrB/MazE/MraZ-like"/>
    <property type="match status" value="1"/>
</dbReference>
<sequence length="83" mass="9567">MPQPAAPQRKEARLFRNNRSQAVRIPVEFELPGESVFISRDGDRLIIEPVRKKGLLALLESWEPLDEEFPEIEDKPVAPKDIF</sequence>
<dbReference type="Proteomes" id="UP000509702">
    <property type="component" value="Plasmid unnamed5"/>
</dbReference>
<dbReference type="KEGG" id="aoz:HUE56_23425"/>
<dbReference type="SMART" id="SM00966">
    <property type="entry name" value="SpoVT_AbrB"/>
    <property type="match status" value="1"/>
</dbReference>
<evidence type="ECO:0000313" key="4">
    <source>
        <dbReference type="EMBL" id="QKS53462.1"/>
    </source>
</evidence>
<protein>
    <submittedName>
        <fullName evidence="4">Antitoxin</fullName>
    </submittedName>
</protein>
<keyword evidence="2" id="KW-0238">DNA-binding</keyword>
<dbReference type="OrthoDB" id="7173678at2"/>
<evidence type="ECO:0000256" key="1">
    <source>
        <dbReference type="ARBA" id="ARBA00007924"/>
    </source>
</evidence>
<dbReference type="Pfam" id="PF04014">
    <property type="entry name" value="MazE_antitoxin"/>
    <property type="match status" value="1"/>
</dbReference>
<dbReference type="PANTHER" id="PTHR37550">
    <property type="entry name" value="ANTITOXIN VAPB1"/>
    <property type="match status" value="1"/>
</dbReference>
<dbReference type="EMBL" id="CP054620">
    <property type="protein sequence ID" value="QKS53462.1"/>
    <property type="molecule type" value="Genomic_DNA"/>
</dbReference>
<evidence type="ECO:0000256" key="2">
    <source>
        <dbReference type="PROSITE-ProRule" id="PRU01076"/>
    </source>
</evidence>
<dbReference type="InterPro" id="IPR037914">
    <property type="entry name" value="SpoVT-AbrB_sf"/>
</dbReference>